<keyword evidence="1" id="KW-0812">Transmembrane</keyword>
<dbReference type="AlphaFoldDB" id="A0AAW7YV34"/>
<evidence type="ECO:0000313" key="2">
    <source>
        <dbReference type="EMBL" id="MDO6575174.1"/>
    </source>
</evidence>
<keyword evidence="3" id="KW-1185">Reference proteome</keyword>
<sequence>MVLFPIIYAGLIIYYLIYLLLAALLVFGLLKILKIPANYSRSYQLAIHGATITIVVGAVAFLLPVIEFPFLGTLILLAVVGVNLK</sequence>
<feature type="transmembrane region" description="Helical" evidence="1">
    <location>
        <begin position="6"/>
        <end position="30"/>
    </location>
</feature>
<name>A0AAW7YV34_9STAP</name>
<reference evidence="2" key="1">
    <citation type="submission" date="2023-07" db="EMBL/GenBank/DDBJ databases">
        <title>Genome content predicts the carbon catabolic preferences of heterotrophic bacteria.</title>
        <authorList>
            <person name="Gralka M."/>
        </authorList>
    </citation>
    <scope>NUCLEOTIDE SEQUENCE</scope>
    <source>
        <strain evidence="2">E2R20</strain>
    </source>
</reference>
<accession>A0AAW7YV34</accession>
<evidence type="ECO:0000313" key="3">
    <source>
        <dbReference type="Proteomes" id="UP001170310"/>
    </source>
</evidence>
<feature type="transmembrane region" description="Helical" evidence="1">
    <location>
        <begin position="42"/>
        <end position="62"/>
    </location>
</feature>
<keyword evidence="1" id="KW-1133">Transmembrane helix</keyword>
<gene>
    <name evidence="2" type="ORF">Q4528_13745</name>
</gene>
<organism evidence="2 3">
    <name type="scientific">Staphylococcus pasteuri_A</name>
    <dbReference type="NCBI Taxonomy" id="3062664"/>
    <lineage>
        <taxon>Bacteria</taxon>
        <taxon>Bacillati</taxon>
        <taxon>Bacillota</taxon>
        <taxon>Bacilli</taxon>
        <taxon>Bacillales</taxon>
        <taxon>Staphylococcaceae</taxon>
        <taxon>Staphylococcus</taxon>
    </lineage>
</organism>
<protein>
    <submittedName>
        <fullName evidence="2">Uncharacterized protein</fullName>
    </submittedName>
</protein>
<dbReference type="Proteomes" id="UP001170310">
    <property type="component" value="Unassembled WGS sequence"/>
</dbReference>
<evidence type="ECO:0000256" key="1">
    <source>
        <dbReference type="SAM" id="Phobius"/>
    </source>
</evidence>
<dbReference type="RefSeq" id="WP_303522131.1">
    <property type="nucleotide sequence ID" value="NZ_JAUOQO010000307.1"/>
</dbReference>
<feature type="non-terminal residue" evidence="2">
    <location>
        <position position="85"/>
    </location>
</feature>
<dbReference type="EMBL" id="JAUOQO010000307">
    <property type="protein sequence ID" value="MDO6575174.1"/>
    <property type="molecule type" value="Genomic_DNA"/>
</dbReference>
<comment type="caution">
    <text evidence="2">The sequence shown here is derived from an EMBL/GenBank/DDBJ whole genome shotgun (WGS) entry which is preliminary data.</text>
</comment>
<keyword evidence="1" id="KW-0472">Membrane</keyword>
<proteinExistence type="predicted"/>